<organism evidence="9 10">
    <name type="scientific">Aaosphaeria arxii CBS 175.79</name>
    <dbReference type="NCBI Taxonomy" id="1450172"/>
    <lineage>
        <taxon>Eukaryota</taxon>
        <taxon>Fungi</taxon>
        <taxon>Dikarya</taxon>
        <taxon>Ascomycota</taxon>
        <taxon>Pezizomycotina</taxon>
        <taxon>Dothideomycetes</taxon>
        <taxon>Pleosporomycetidae</taxon>
        <taxon>Pleosporales</taxon>
        <taxon>Pleosporales incertae sedis</taxon>
        <taxon>Aaosphaeria</taxon>
    </lineage>
</organism>
<dbReference type="PROSITE" id="PS00463">
    <property type="entry name" value="ZN2_CY6_FUNGAL_1"/>
    <property type="match status" value="1"/>
</dbReference>
<feature type="region of interest" description="Disordered" evidence="6">
    <location>
        <begin position="141"/>
        <end position="196"/>
    </location>
</feature>
<evidence type="ECO:0000256" key="4">
    <source>
        <dbReference type="ARBA" id="ARBA00023163"/>
    </source>
</evidence>
<dbReference type="GO" id="GO:0005634">
    <property type="term" value="C:nucleus"/>
    <property type="evidence" value="ECO:0007669"/>
    <property type="project" value="UniProtKB-SubCell"/>
</dbReference>
<feature type="signal peptide" evidence="7">
    <location>
        <begin position="1"/>
        <end position="26"/>
    </location>
</feature>
<feature type="compositionally biased region" description="Polar residues" evidence="6">
    <location>
        <begin position="178"/>
        <end position="192"/>
    </location>
</feature>
<dbReference type="SMART" id="SM00066">
    <property type="entry name" value="GAL4"/>
    <property type="match status" value="1"/>
</dbReference>
<dbReference type="GO" id="GO:0000981">
    <property type="term" value="F:DNA-binding transcription factor activity, RNA polymerase II-specific"/>
    <property type="evidence" value="ECO:0007669"/>
    <property type="project" value="InterPro"/>
</dbReference>
<dbReference type="PANTHER" id="PTHR47338:SF5">
    <property type="entry name" value="ZN(II)2CYS6 TRANSCRIPTION FACTOR (EUROFUNG)"/>
    <property type="match status" value="1"/>
</dbReference>
<dbReference type="CDD" id="cd00067">
    <property type="entry name" value="GAL4"/>
    <property type="match status" value="1"/>
</dbReference>
<dbReference type="GO" id="GO:0006351">
    <property type="term" value="P:DNA-templated transcription"/>
    <property type="evidence" value="ECO:0007669"/>
    <property type="project" value="InterPro"/>
</dbReference>
<protein>
    <recommendedName>
        <fullName evidence="8">Zn(2)-C6 fungal-type domain-containing protein</fullName>
    </recommendedName>
</protein>
<feature type="domain" description="Zn(2)-C6 fungal-type" evidence="8">
    <location>
        <begin position="107"/>
        <end position="139"/>
    </location>
</feature>
<feature type="region of interest" description="Disordered" evidence="6">
    <location>
        <begin position="481"/>
        <end position="509"/>
    </location>
</feature>
<feature type="compositionally biased region" description="Basic and acidic residues" evidence="6">
    <location>
        <begin position="86"/>
        <end position="95"/>
    </location>
</feature>
<dbReference type="InterPro" id="IPR007219">
    <property type="entry name" value="XnlR_reg_dom"/>
</dbReference>
<dbReference type="InterPro" id="IPR036864">
    <property type="entry name" value="Zn2-C6_fun-type_DNA-bd_sf"/>
</dbReference>
<dbReference type="Gene3D" id="4.10.240.10">
    <property type="entry name" value="Zn(2)-C6 fungal-type DNA-binding domain"/>
    <property type="match status" value="1"/>
</dbReference>
<dbReference type="InterPro" id="IPR001138">
    <property type="entry name" value="Zn2Cys6_DnaBD"/>
</dbReference>
<accession>A0A6A5Y0I3</accession>
<feature type="chain" id="PRO_5025484382" description="Zn(2)-C6 fungal-type domain-containing protein" evidence="7">
    <location>
        <begin position="27"/>
        <end position="1019"/>
    </location>
</feature>
<keyword evidence="4" id="KW-0804">Transcription</keyword>
<evidence type="ECO:0000256" key="7">
    <source>
        <dbReference type="SAM" id="SignalP"/>
    </source>
</evidence>
<feature type="region of interest" description="Disordered" evidence="6">
    <location>
        <begin position="833"/>
        <end position="857"/>
    </location>
</feature>
<keyword evidence="5" id="KW-0539">Nucleus</keyword>
<dbReference type="CDD" id="cd12148">
    <property type="entry name" value="fungal_TF_MHR"/>
    <property type="match status" value="1"/>
</dbReference>
<evidence type="ECO:0000256" key="5">
    <source>
        <dbReference type="ARBA" id="ARBA00023242"/>
    </source>
</evidence>
<dbReference type="SMART" id="SM00906">
    <property type="entry name" value="Fungal_trans"/>
    <property type="match status" value="1"/>
</dbReference>
<keyword evidence="2" id="KW-0479">Metal-binding</keyword>
<keyword evidence="3" id="KW-0805">Transcription regulation</keyword>
<dbReference type="SUPFAM" id="SSF57701">
    <property type="entry name" value="Zn2/Cys6 DNA-binding domain"/>
    <property type="match status" value="1"/>
</dbReference>
<dbReference type="InterPro" id="IPR050815">
    <property type="entry name" value="TF_fung"/>
</dbReference>
<evidence type="ECO:0000259" key="8">
    <source>
        <dbReference type="PROSITE" id="PS50048"/>
    </source>
</evidence>
<feature type="compositionally biased region" description="Polar residues" evidence="6">
    <location>
        <begin position="152"/>
        <end position="164"/>
    </location>
</feature>
<dbReference type="Pfam" id="PF04082">
    <property type="entry name" value="Fungal_trans"/>
    <property type="match status" value="1"/>
</dbReference>
<feature type="compositionally biased region" description="Low complexity" evidence="6">
    <location>
        <begin position="62"/>
        <end position="82"/>
    </location>
</feature>
<evidence type="ECO:0000256" key="3">
    <source>
        <dbReference type="ARBA" id="ARBA00023015"/>
    </source>
</evidence>
<evidence type="ECO:0000256" key="2">
    <source>
        <dbReference type="ARBA" id="ARBA00022723"/>
    </source>
</evidence>
<evidence type="ECO:0000256" key="6">
    <source>
        <dbReference type="SAM" id="MobiDB-lite"/>
    </source>
</evidence>
<evidence type="ECO:0000313" key="9">
    <source>
        <dbReference type="EMBL" id="KAF2018736.1"/>
    </source>
</evidence>
<comment type="subcellular location">
    <subcellularLocation>
        <location evidence="1">Nucleus</location>
    </subcellularLocation>
</comment>
<keyword evidence="10" id="KW-1185">Reference proteome</keyword>
<evidence type="ECO:0000313" key="10">
    <source>
        <dbReference type="Proteomes" id="UP000799778"/>
    </source>
</evidence>
<keyword evidence="7" id="KW-0732">Signal</keyword>
<feature type="compositionally biased region" description="Basic and acidic residues" evidence="6">
    <location>
        <begin position="491"/>
        <end position="509"/>
    </location>
</feature>
<feature type="region of interest" description="Disordered" evidence="6">
    <location>
        <begin position="27"/>
        <end position="104"/>
    </location>
</feature>
<name>A0A6A5Y0I3_9PLEO</name>
<reference evidence="9" key="1">
    <citation type="journal article" date="2020" name="Stud. Mycol.">
        <title>101 Dothideomycetes genomes: a test case for predicting lifestyles and emergence of pathogens.</title>
        <authorList>
            <person name="Haridas S."/>
            <person name="Albert R."/>
            <person name="Binder M."/>
            <person name="Bloem J."/>
            <person name="Labutti K."/>
            <person name="Salamov A."/>
            <person name="Andreopoulos B."/>
            <person name="Baker S."/>
            <person name="Barry K."/>
            <person name="Bills G."/>
            <person name="Bluhm B."/>
            <person name="Cannon C."/>
            <person name="Castanera R."/>
            <person name="Culley D."/>
            <person name="Daum C."/>
            <person name="Ezra D."/>
            <person name="Gonzalez J."/>
            <person name="Henrissat B."/>
            <person name="Kuo A."/>
            <person name="Liang C."/>
            <person name="Lipzen A."/>
            <person name="Lutzoni F."/>
            <person name="Magnuson J."/>
            <person name="Mondo S."/>
            <person name="Nolan M."/>
            <person name="Ohm R."/>
            <person name="Pangilinan J."/>
            <person name="Park H.-J."/>
            <person name="Ramirez L."/>
            <person name="Alfaro M."/>
            <person name="Sun H."/>
            <person name="Tritt A."/>
            <person name="Yoshinaga Y."/>
            <person name="Zwiers L.-H."/>
            <person name="Turgeon B."/>
            <person name="Goodwin S."/>
            <person name="Spatafora J."/>
            <person name="Crous P."/>
            <person name="Grigoriev I."/>
        </authorList>
    </citation>
    <scope>NUCLEOTIDE SEQUENCE</scope>
    <source>
        <strain evidence="9">CBS 175.79</strain>
    </source>
</reference>
<sequence>MLLRLPPLQLLTQLLLLSLPLPPSQTTNPPRLLSPPYLHLLQGSSHAPQHPRQESPQSLQNSPSTTQASPPSSARPVVPIASDSNRPVEPRRRPEQGGATRMRSSIACERCRRSKVKCNNNGAGTQCQACASSKRECIYPEPGTGSGRRESTLPSHPSSTSKSNGHVEAPPRKRQKRTIASLSQATPSNGSSPDLLDLDPHVLTPKVWKELFEIYQRHFASDLPFVHFGTFRKLLQQPNSNESLLRRSTPSCPNHYSELFLLAFLALTSRFHDGIVKHYDPPVYPNNSDPLLVAERYAEAARSRLHQVRDQHKMVERVQASLMLCLHEWGMCEGTKAWLSMHDAVGHAQLLGFYYEDTDKIHAPVHPINPNADFIAITQGHYGSQPDTGTSVEDSFVEQEIKRRTFWSCFIMDRYLSGGYMRPNQIRISDIHIQLPASDKAFAHGTSVTTSRLGGDEDDSNNPLANFSSYGYSNFGSSPATSHFSGVRNGSRHEDSRGHQHNGHDDGDKMEIQEVGESEGALSCYTRAISLYGEVMHWSCTGGRRRAQGGKFLPPWNERSEFFQLNNRLTEFRDGLPQDLRLCDANTTAHSDNKSSSHYILMHLALLLCDIMLHREWVPFLPFACIKPEGPLDEPLVREAPPPEYPNYWEDVARKCFKAARNIIDLLGTYQEWDSLVETPVSGFAMFQVGVCGIYCMFFPQMDPQGYMCRSQAERARRAISGEEGDLSDGELATRKAFDLLIQMQSRLKMARGWCRTLQNLGDFCKKKAKEFKRRQAVSSPDSSMNSNASEGAGLDEYKKLEKYLKGFYSLSELTGEEDKVLIEVAIHDIEKESDVGSEGQESKPPQPDGPPVWAAVNRTNKPEPVAEHHSLSSLAASDRFQDAKMGPYPHHPRFDRYNTHEMNSPSVHDTYNAYPNPSISADRETIGINSHIQSGMHSDLLQPQTHMQFATTDPAFQLGFAAVDVIQFQHGNVMPGPVPTRDTNWLEQIQVPLNLTPQQLRHLRQMQQHPQNQGWRGA</sequence>
<evidence type="ECO:0000256" key="1">
    <source>
        <dbReference type="ARBA" id="ARBA00004123"/>
    </source>
</evidence>
<dbReference type="Proteomes" id="UP000799778">
    <property type="component" value="Unassembled WGS sequence"/>
</dbReference>
<dbReference type="Pfam" id="PF00172">
    <property type="entry name" value="Zn_clus"/>
    <property type="match status" value="1"/>
</dbReference>
<dbReference type="RefSeq" id="XP_033387075.1">
    <property type="nucleotide sequence ID" value="XM_033530817.1"/>
</dbReference>
<dbReference type="GO" id="GO:0003677">
    <property type="term" value="F:DNA binding"/>
    <property type="evidence" value="ECO:0007669"/>
    <property type="project" value="InterPro"/>
</dbReference>
<dbReference type="AlphaFoldDB" id="A0A6A5Y0I3"/>
<dbReference type="PANTHER" id="PTHR47338">
    <property type="entry name" value="ZN(II)2CYS6 TRANSCRIPTION FACTOR (EUROFUNG)-RELATED"/>
    <property type="match status" value="1"/>
</dbReference>
<dbReference type="OrthoDB" id="5370478at2759"/>
<dbReference type="PROSITE" id="PS50048">
    <property type="entry name" value="ZN2_CY6_FUNGAL_2"/>
    <property type="match status" value="1"/>
</dbReference>
<gene>
    <name evidence="9" type="ORF">BU24DRAFT_447376</name>
</gene>
<dbReference type="GeneID" id="54288214"/>
<proteinExistence type="predicted"/>
<dbReference type="EMBL" id="ML978067">
    <property type="protein sequence ID" value="KAF2018736.1"/>
    <property type="molecule type" value="Genomic_DNA"/>
</dbReference>
<dbReference type="GO" id="GO:0008270">
    <property type="term" value="F:zinc ion binding"/>
    <property type="evidence" value="ECO:0007669"/>
    <property type="project" value="InterPro"/>
</dbReference>